<evidence type="ECO:0000256" key="3">
    <source>
        <dbReference type="ARBA" id="ARBA00015399"/>
    </source>
</evidence>
<dbReference type="InterPro" id="IPR040191">
    <property type="entry name" value="UTP10"/>
</dbReference>
<keyword evidence="13" id="KW-1185">Reference proteome</keyword>
<evidence type="ECO:0000256" key="8">
    <source>
        <dbReference type="RuleBase" id="RU367065"/>
    </source>
</evidence>
<dbReference type="Pfam" id="PF12397">
    <property type="entry name" value="U3snoRNP10"/>
    <property type="match status" value="1"/>
</dbReference>
<comment type="subcellular location">
    <subcellularLocation>
        <location evidence="1 8">Nucleus</location>
        <location evidence="1 8">Nucleolus</location>
    </subcellularLocation>
</comment>
<dbReference type="InterPro" id="IPR011989">
    <property type="entry name" value="ARM-like"/>
</dbReference>
<evidence type="ECO:0000256" key="2">
    <source>
        <dbReference type="ARBA" id="ARBA00010559"/>
    </source>
</evidence>
<dbReference type="EMBL" id="JADGJW010000040">
    <property type="protein sequence ID" value="KAJ3226267.1"/>
    <property type="molecule type" value="Genomic_DNA"/>
</dbReference>
<dbReference type="Proteomes" id="UP001211065">
    <property type="component" value="Unassembled WGS sequence"/>
</dbReference>
<dbReference type="GO" id="GO:0030515">
    <property type="term" value="F:snoRNA binding"/>
    <property type="evidence" value="ECO:0007669"/>
    <property type="project" value="TreeGrafter"/>
</dbReference>
<dbReference type="InterPro" id="IPR056473">
    <property type="entry name" value="HEAT_Utp10/HEAT1"/>
</dbReference>
<dbReference type="Gene3D" id="1.25.10.10">
    <property type="entry name" value="Leucine-rich Repeat Variant"/>
    <property type="match status" value="2"/>
</dbReference>
<name>A0AAD5Y152_9FUNG</name>
<accession>A0AAD5Y152</accession>
<evidence type="ECO:0000313" key="13">
    <source>
        <dbReference type="Proteomes" id="UP001211065"/>
    </source>
</evidence>
<keyword evidence="7 8" id="KW-0687">Ribonucleoprotein</keyword>
<gene>
    <name evidence="12" type="primary">HEATR1</name>
    <name evidence="12" type="ORF">HK099_005264</name>
</gene>
<keyword evidence="6 8" id="KW-0539">Nucleus</keyword>
<dbReference type="InterPro" id="IPR022125">
    <property type="entry name" value="U3snoRNP10_N"/>
</dbReference>
<feature type="domain" description="Utp10/HEAT1 HEAT-repeats" evidence="11">
    <location>
        <begin position="1301"/>
        <end position="1504"/>
    </location>
</feature>
<comment type="similarity">
    <text evidence="2 8">Belongs to the HEATR1/UTP10 family.</text>
</comment>
<dbReference type="PANTHER" id="PTHR13457">
    <property type="entry name" value="BAP28"/>
    <property type="match status" value="1"/>
</dbReference>
<organism evidence="12 13">
    <name type="scientific">Clydaea vesicula</name>
    <dbReference type="NCBI Taxonomy" id="447962"/>
    <lineage>
        <taxon>Eukaryota</taxon>
        <taxon>Fungi</taxon>
        <taxon>Fungi incertae sedis</taxon>
        <taxon>Chytridiomycota</taxon>
        <taxon>Chytridiomycota incertae sedis</taxon>
        <taxon>Chytridiomycetes</taxon>
        <taxon>Lobulomycetales</taxon>
        <taxon>Lobulomycetaceae</taxon>
        <taxon>Clydaea</taxon>
    </lineage>
</organism>
<sequence>MPSLKDQLKGIQKLSQSAKNQPSLLFSKSGDIDSDAVLDLAKNGLAELVTKDKRFLAFEDSIFSDFYKNSNIELQSPEILENLKKSIANFLILLSPYFLLKPSLKVLEWLIRRFKIHKYSIEQVMLCILPYHESLQFVNLVSLFQFHDTSSKWSWLKIVQQTRVPLDRNNLVQRCYTDSSILNSIFEMVRLNLEVQVVNKPLWSFFATTVVHYIAAAKKVNEKLVRTLLPISFEIMKFKSDTDLQSTALMIFAQICHRSQLSNEVLKEIFDSIAIYVVPQLEYLSLLTIITICQTQSNENVKFGSQIVKRLSEFSDLVGNLTKVSISYQVDSFLIPFLKALEGASESNNCYYILLLRLIKYQGMDAGVRKSVISPLCDELLKRFLILNKNDERASSEMIQLLQGIQLHYSEDLSLSVDQQLTVLKNGKTDVESTKALYSFISSTFQNTLFQPDYENNTVLYLSLYHLEESVRIVAYKRLSDLLQQGDQILDKEFLDSVILDGFESQSNSISETLLEMPLQKLIDHDKLVKALITVVEKSGKQWLPNRIRALDMMIQVVIAGKVRQDIIVEVEESFQLASCALELVAQPDFPFKMLAMNRFTFTAALHKLSDSINPVVTEKLCKILIKVANAIAGINGIETKLFEMAKSSRKNVRYLSTVALFCLLQNSKISKKVFLANTFIEHIREFFKTLNIRKLKKLEITKEGRIPKNLLQAMVLYNDSIPVDEYLIFSTLNLIIRQIAKPKNLPNDLNIWSEVTKNKAEFCEEYQLLMKKVYVFVLVGSKFDVSWSQLLEVFFSYHSKEDCLQFLTSFLIDKNSSTNVLVSSLNICSGFILSSVDANNAIDYQLFIPVILISLLNIDNGVRQEAVKCLEAIDRSYQLKSKNFSIYAYDQFFGGDCSKVQYLTTNIASKFVSCLISQKESLLTTEIYLPNVMESVLGATEAESIEWEASVLLFLNTCVLACSTSFGKVQILNSMKLIKSAIKIKTLYPLIEDCCSASYPVDERVLLLPQLVKCFDVPISNRLFDGKQRKFFKLFLKLLSDFNLTENFSTQVSMLTFITEDWFSSVSLKNQAEIFSIIVLLSVSDSTVAGLAKRVLSAITLDASILTSQFTHYITLIQDNHSQQIKRLKADSKEEVPLFSLITLLELFSSLNIINKRTLVRNLFEFLGVAVSTQNVSIFVSLEYIKQLILAALLDVIAEVKDTSDENELRVDYVVQCIRTTDNPQTHNASLILMAAIAKVNPDPVLINIMPVFTFMGANVLRQDDNYSFYVIRQTLETILPALLSKHNNVSSPHMQMILSVKPVLKVFVDALFHIPKHRRLTLFSILVSVLGPNDFLQPIISLLVSKAVGMGQIRSSTASVNNAVLEFAASVSCHFDISSQLKMILESLDLVKGILNTEDDTATVSFFDSNDFNEAQLYNLQVAHIECISIILGNPQFLEKLKLVTDVQKLEDYHVKLVGTLFSIMSSGRILQKKCETEDNKLGVSFSNNLVSSGYSCLNEVHELLTIKTFIKTIAKLLVSEDTTIVCKSLTLLNEKTTALKSTAIDVEVGKLYSSLVPVVLQVIEGKKSSHECKQNGLLCLTTMIQLMSKKDVEVYIRVLPLVCEEINSSVQNVAISALTCLTCLCNTLGTRTITHLPTFMPSILNILSDAIKKKDLSTSLKGSQLFIYTSITALTMIVKALPKFISPYIPKILDCCLSPLYLNKVEHNKAHQKISEKNLELCFILTERVPCRILLPAMFNHLKASFKNGVQSLMMLFRMTSKILNLMNSSELNDQYLGVFRFFIFGFDYRESIIDVENYLAESCDEELISSFLTFVGKLNDAMFRSLFLNMVEWAFAEEGLMNAEKFHKIYPTVIKQITKKELHSLNYLENMNKYLIPCIGQLAVNVNADDLWKPLIQSILMTSREEDAEIKITTLKSLEELYRLLGEDLLVFLPETIPFLAELNEDDDPKVEKASLKLCSVVEGYLGESLEQYFTK</sequence>
<keyword evidence="4 8" id="KW-0690">Ribosome biogenesis</keyword>
<dbReference type="PANTHER" id="PTHR13457:SF1">
    <property type="entry name" value="HEAT REPEAT-CONTAINING PROTEIN 1"/>
    <property type="match status" value="1"/>
</dbReference>
<dbReference type="GO" id="GO:0030686">
    <property type="term" value="C:90S preribosome"/>
    <property type="evidence" value="ECO:0007669"/>
    <property type="project" value="TreeGrafter"/>
</dbReference>
<evidence type="ECO:0000313" key="12">
    <source>
        <dbReference type="EMBL" id="KAJ3226267.1"/>
    </source>
</evidence>
<dbReference type="GO" id="GO:0000462">
    <property type="term" value="P:maturation of SSU-rRNA from tricistronic rRNA transcript (SSU-rRNA, 5.8S rRNA, LSU-rRNA)"/>
    <property type="evidence" value="ECO:0007669"/>
    <property type="project" value="TreeGrafter"/>
</dbReference>
<dbReference type="InterPro" id="IPR012954">
    <property type="entry name" value="BP28_C_dom"/>
</dbReference>
<reference evidence="12" key="1">
    <citation type="submission" date="2020-05" db="EMBL/GenBank/DDBJ databases">
        <title>Phylogenomic resolution of chytrid fungi.</title>
        <authorList>
            <person name="Stajich J.E."/>
            <person name="Amses K."/>
            <person name="Simmons R."/>
            <person name="Seto K."/>
            <person name="Myers J."/>
            <person name="Bonds A."/>
            <person name="Quandt C.A."/>
            <person name="Barry K."/>
            <person name="Liu P."/>
            <person name="Grigoriev I."/>
            <person name="Longcore J.E."/>
            <person name="James T.Y."/>
        </authorList>
    </citation>
    <scope>NUCLEOTIDE SEQUENCE</scope>
    <source>
        <strain evidence="12">JEL0476</strain>
    </source>
</reference>
<dbReference type="GO" id="GO:0045943">
    <property type="term" value="P:positive regulation of transcription by RNA polymerase I"/>
    <property type="evidence" value="ECO:0007669"/>
    <property type="project" value="TreeGrafter"/>
</dbReference>
<comment type="function">
    <text evidence="8">Involved in nucleolar processing of pre-18S ribosomal RNA.</text>
</comment>
<dbReference type="Pfam" id="PF23243">
    <property type="entry name" value="HEAT_HEATR1"/>
    <property type="match status" value="1"/>
</dbReference>
<feature type="domain" description="U3 small nucleolar RNA-associated protein 10 N-terminal" evidence="10">
    <location>
        <begin position="225"/>
        <end position="341"/>
    </location>
</feature>
<evidence type="ECO:0000256" key="5">
    <source>
        <dbReference type="ARBA" id="ARBA00022552"/>
    </source>
</evidence>
<protein>
    <recommendedName>
        <fullName evidence="3 8">U3 small nucleolar RNA-associated protein 10</fullName>
    </recommendedName>
</protein>
<dbReference type="InterPro" id="IPR016024">
    <property type="entry name" value="ARM-type_fold"/>
</dbReference>
<comment type="caution">
    <text evidence="12">The sequence shown here is derived from an EMBL/GenBank/DDBJ whole genome shotgun (WGS) entry which is preliminary data.</text>
</comment>
<keyword evidence="5 8" id="KW-0698">rRNA processing</keyword>
<evidence type="ECO:0000259" key="9">
    <source>
        <dbReference type="Pfam" id="PF08146"/>
    </source>
</evidence>
<evidence type="ECO:0000256" key="7">
    <source>
        <dbReference type="ARBA" id="ARBA00023274"/>
    </source>
</evidence>
<comment type="subunit">
    <text evidence="8">Component of the ribosomal small subunit (SSU) processome.</text>
</comment>
<evidence type="ECO:0000256" key="4">
    <source>
        <dbReference type="ARBA" id="ARBA00022517"/>
    </source>
</evidence>
<evidence type="ECO:0000259" key="11">
    <source>
        <dbReference type="Pfam" id="PF23243"/>
    </source>
</evidence>
<evidence type="ECO:0000256" key="6">
    <source>
        <dbReference type="ARBA" id="ARBA00023242"/>
    </source>
</evidence>
<feature type="domain" description="BP28 C-terminal" evidence="9">
    <location>
        <begin position="1777"/>
        <end position="1843"/>
    </location>
</feature>
<dbReference type="Pfam" id="PF08146">
    <property type="entry name" value="BP28CT"/>
    <property type="match status" value="1"/>
</dbReference>
<dbReference type="GO" id="GO:0032040">
    <property type="term" value="C:small-subunit processome"/>
    <property type="evidence" value="ECO:0007669"/>
    <property type="project" value="TreeGrafter"/>
</dbReference>
<proteinExistence type="inferred from homology"/>
<evidence type="ECO:0000256" key="1">
    <source>
        <dbReference type="ARBA" id="ARBA00004604"/>
    </source>
</evidence>
<dbReference type="SUPFAM" id="SSF48371">
    <property type="entry name" value="ARM repeat"/>
    <property type="match status" value="1"/>
</dbReference>
<dbReference type="GO" id="GO:0034455">
    <property type="term" value="C:t-UTP complex"/>
    <property type="evidence" value="ECO:0007669"/>
    <property type="project" value="TreeGrafter"/>
</dbReference>
<evidence type="ECO:0000259" key="10">
    <source>
        <dbReference type="Pfam" id="PF12397"/>
    </source>
</evidence>